<dbReference type="Proteomes" id="UP000199317">
    <property type="component" value="Unassembled WGS sequence"/>
</dbReference>
<feature type="domain" description="Acyl-CoA dehydrogenase/oxidase N-terminal" evidence="6">
    <location>
        <begin position="25"/>
        <end position="117"/>
    </location>
</feature>
<dbReference type="GO" id="GO:0003995">
    <property type="term" value="F:acyl-CoA dehydrogenase activity"/>
    <property type="evidence" value="ECO:0007669"/>
    <property type="project" value="TreeGrafter"/>
</dbReference>
<dbReference type="Pfam" id="PF02771">
    <property type="entry name" value="Acyl-CoA_dh_N"/>
    <property type="match status" value="1"/>
</dbReference>
<dbReference type="InterPro" id="IPR009100">
    <property type="entry name" value="AcylCoA_DH/oxidase_NM_dom_sf"/>
</dbReference>
<evidence type="ECO:0000313" key="7">
    <source>
        <dbReference type="EMBL" id="SDP81484.1"/>
    </source>
</evidence>
<evidence type="ECO:0000256" key="4">
    <source>
        <dbReference type="ARBA" id="ARBA00022827"/>
    </source>
</evidence>
<evidence type="ECO:0000256" key="2">
    <source>
        <dbReference type="ARBA" id="ARBA00009347"/>
    </source>
</evidence>
<dbReference type="EMBL" id="FNJL01000028">
    <property type="protein sequence ID" value="SDP81484.1"/>
    <property type="molecule type" value="Genomic_DNA"/>
</dbReference>
<dbReference type="InterPro" id="IPR009075">
    <property type="entry name" value="AcylCo_DH/oxidase_C"/>
</dbReference>
<dbReference type="SUPFAM" id="SSF56645">
    <property type="entry name" value="Acyl-CoA dehydrogenase NM domain-like"/>
    <property type="match status" value="1"/>
</dbReference>
<evidence type="ECO:0000313" key="8">
    <source>
        <dbReference type="Proteomes" id="UP000199317"/>
    </source>
</evidence>
<comment type="cofactor">
    <cofactor evidence="1">
        <name>FAD</name>
        <dbReference type="ChEBI" id="CHEBI:57692"/>
    </cofactor>
</comment>
<comment type="similarity">
    <text evidence="2">Belongs to the acyl-CoA dehydrogenase family.</text>
</comment>
<keyword evidence="3" id="KW-0285">Flavoprotein</keyword>
<keyword evidence="8" id="KW-1185">Reference proteome</keyword>
<dbReference type="AlphaFoldDB" id="A0A1H0VSY9"/>
<evidence type="ECO:0000259" key="6">
    <source>
        <dbReference type="Pfam" id="PF02771"/>
    </source>
</evidence>
<gene>
    <name evidence="7" type="ORF">SAMN04489708_12855</name>
</gene>
<name>A0A1H0VSY9_9BURK</name>
<dbReference type="Gene3D" id="2.40.110.10">
    <property type="entry name" value="Butyryl-CoA Dehydrogenase, subunit A, domain 2"/>
    <property type="match status" value="1"/>
</dbReference>
<dbReference type="SUPFAM" id="SSF47203">
    <property type="entry name" value="Acyl-CoA dehydrogenase C-terminal domain-like"/>
    <property type="match status" value="1"/>
</dbReference>
<dbReference type="RefSeq" id="WP_092837814.1">
    <property type="nucleotide sequence ID" value="NZ_CP028290.1"/>
</dbReference>
<reference evidence="8" key="1">
    <citation type="submission" date="2016-10" db="EMBL/GenBank/DDBJ databases">
        <authorList>
            <person name="Varghese N."/>
            <person name="Submissions S."/>
        </authorList>
    </citation>
    <scope>NUCLEOTIDE SEQUENCE [LARGE SCALE GENOMIC DNA]</scope>
    <source>
        <strain evidence="8">DSM 17101</strain>
    </source>
</reference>
<sequence>MGPADTTADAAPGAQDTRSPCAIAARHADAVDREGRLPAEALDSLRSRECLGLLVPRRYGGPEWTLRAVANLCRALSQSCASTGLIFAMHHSQAAVAIRQAGESAWHQGLLARMAREQYVVASATTEGATGGSIRTSACFLDRRGDALHLDKQGSVISYARAADVILVSARRAEDAAPSDQQLVAVMRGQFRLAPQGRWNPMGMRGACTDRFDLHAQCGAEQVFDGSFARAMSESMLPTSHILLGSVWLGIAVSALSRAQAFLRMRNRSGQPPNPVASLRLAEGESLVQQFRALLAANVALYEDAADRATAHERLVSYNALKVGASELVVRITDIALRICGIQGYMDDAGEFYLSRHIRDAHSAMVMVNDDRILGNIAPIALGVPLGRDV</sequence>
<dbReference type="OrthoDB" id="2986495at2"/>
<dbReference type="PANTHER" id="PTHR43884">
    <property type="entry name" value="ACYL-COA DEHYDROGENASE"/>
    <property type="match status" value="1"/>
</dbReference>
<organism evidence="7 8">
    <name type="scientific">Paracidovorax cattleyae</name>
    <dbReference type="NCBI Taxonomy" id="80868"/>
    <lineage>
        <taxon>Bacteria</taxon>
        <taxon>Pseudomonadati</taxon>
        <taxon>Pseudomonadota</taxon>
        <taxon>Betaproteobacteria</taxon>
        <taxon>Burkholderiales</taxon>
        <taxon>Comamonadaceae</taxon>
        <taxon>Paracidovorax</taxon>
    </lineage>
</organism>
<dbReference type="InterPro" id="IPR013786">
    <property type="entry name" value="AcylCoA_DH/ox_N"/>
</dbReference>
<dbReference type="GO" id="GO:0050660">
    <property type="term" value="F:flavin adenine dinucleotide binding"/>
    <property type="evidence" value="ECO:0007669"/>
    <property type="project" value="InterPro"/>
</dbReference>
<proteinExistence type="inferred from homology"/>
<evidence type="ECO:0000259" key="5">
    <source>
        <dbReference type="Pfam" id="PF00441"/>
    </source>
</evidence>
<dbReference type="Gene3D" id="1.20.140.10">
    <property type="entry name" value="Butyryl-CoA Dehydrogenase, subunit A, domain 3"/>
    <property type="match status" value="1"/>
</dbReference>
<dbReference type="Gene3D" id="1.10.540.10">
    <property type="entry name" value="Acyl-CoA dehydrogenase/oxidase, N-terminal domain"/>
    <property type="match status" value="1"/>
</dbReference>
<dbReference type="PIRSF" id="PIRSF016578">
    <property type="entry name" value="HsaA"/>
    <property type="match status" value="1"/>
</dbReference>
<dbReference type="InterPro" id="IPR037069">
    <property type="entry name" value="AcylCoA_DH/ox_N_sf"/>
</dbReference>
<dbReference type="InterPro" id="IPR046373">
    <property type="entry name" value="Acyl-CoA_Oxase/DH_mid-dom_sf"/>
</dbReference>
<evidence type="ECO:0000256" key="1">
    <source>
        <dbReference type="ARBA" id="ARBA00001974"/>
    </source>
</evidence>
<protein>
    <submittedName>
        <fullName evidence="7">Acyl-CoA dehydrogenase</fullName>
    </submittedName>
</protein>
<dbReference type="InterPro" id="IPR036250">
    <property type="entry name" value="AcylCo_DH-like_C"/>
</dbReference>
<dbReference type="PANTHER" id="PTHR43884:SF12">
    <property type="entry name" value="ISOVALERYL-COA DEHYDROGENASE, MITOCHONDRIAL-RELATED"/>
    <property type="match status" value="1"/>
</dbReference>
<dbReference type="Pfam" id="PF00441">
    <property type="entry name" value="Acyl-CoA_dh_1"/>
    <property type="match status" value="1"/>
</dbReference>
<keyword evidence="4" id="KW-0274">FAD</keyword>
<evidence type="ECO:0000256" key="3">
    <source>
        <dbReference type="ARBA" id="ARBA00022630"/>
    </source>
</evidence>
<accession>A0A1H0VSY9</accession>
<feature type="domain" description="Acyl-CoA dehydrogenase/oxidase C-terminal" evidence="5">
    <location>
        <begin position="237"/>
        <end position="364"/>
    </location>
</feature>